<keyword evidence="5" id="KW-1185">Reference proteome</keyword>
<evidence type="ECO:0000256" key="2">
    <source>
        <dbReference type="ARBA" id="ARBA00022840"/>
    </source>
</evidence>
<dbReference type="EMBL" id="PNBA02000002">
    <property type="protein sequence ID" value="KAG6433650.1"/>
    <property type="molecule type" value="Genomic_DNA"/>
</dbReference>
<dbReference type="InterPro" id="IPR058922">
    <property type="entry name" value="WHD_DRP"/>
</dbReference>
<accession>A0A8X8YIP7</accession>
<comment type="caution">
    <text evidence="4">The sequence shown here is derived from an EMBL/GenBank/DDBJ whole genome shotgun (WGS) entry which is preliminary data.</text>
</comment>
<organism evidence="4">
    <name type="scientific">Salvia splendens</name>
    <name type="common">Scarlet sage</name>
    <dbReference type="NCBI Taxonomy" id="180675"/>
    <lineage>
        <taxon>Eukaryota</taxon>
        <taxon>Viridiplantae</taxon>
        <taxon>Streptophyta</taxon>
        <taxon>Embryophyta</taxon>
        <taxon>Tracheophyta</taxon>
        <taxon>Spermatophyta</taxon>
        <taxon>Magnoliopsida</taxon>
        <taxon>eudicotyledons</taxon>
        <taxon>Gunneridae</taxon>
        <taxon>Pentapetalae</taxon>
        <taxon>asterids</taxon>
        <taxon>lamiids</taxon>
        <taxon>Lamiales</taxon>
        <taxon>Lamiaceae</taxon>
        <taxon>Nepetoideae</taxon>
        <taxon>Mentheae</taxon>
        <taxon>Salviinae</taxon>
        <taxon>Salvia</taxon>
        <taxon>Salvia subgen. Calosphace</taxon>
        <taxon>core Calosphace</taxon>
    </lineage>
</organism>
<evidence type="ECO:0000256" key="1">
    <source>
        <dbReference type="ARBA" id="ARBA00022741"/>
    </source>
</evidence>
<evidence type="ECO:0000259" key="3">
    <source>
        <dbReference type="Pfam" id="PF23559"/>
    </source>
</evidence>
<name>A0A8X8YIP7_SALSN</name>
<dbReference type="Proteomes" id="UP000298416">
    <property type="component" value="Unassembled WGS sequence"/>
</dbReference>
<sequence length="193" mass="22151">MAEGFISYQDKGPDETLRDVAQRYPTELATRCMVQLYEAEPYTPCQKFDFCGLHDLMHDICSSKADEENFLKHIDASKYLNGIPSTRLALPPSIGNSMTRLAITYERDSVPSIHGLEKLKDLRSFMLQQKVYSSKPQIGFKEKAINFEMMRCLRILVVEGCTFEGEKLPSKVAELIHLSFDSWIDYNKIVNLR</sequence>
<reference evidence="4" key="1">
    <citation type="submission" date="2018-01" db="EMBL/GenBank/DDBJ databases">
        <authorList>
            <person name="Mao J.F."/>
        </authorList>
    </citation>
    <scope>NUCLEOTIDE SEQUENCE</scope>
    <source>
        <strain evidence="4">Huo1</strain>
        <tissue evidence="4">Leaf</tissue>
    </source>
</reference>
<feature type="domain" description="Disease resistance protein winged helix" evidence="3">
    <location>
        <begin position="1"/>
        <end position="60"/>
    </location>
</feature>
<evidence type="ECO:0000313" key="5">
    <source>
        <dbReference type="Proteomes" id="UP000298416"/>
    </source>
</evidence>
<dbReference type="AlphaFoldDB" id="A0A8X8YIP7"/>
<keyword evidence="2" id="KW-0067">ATP-binding</keyword>
<protein>
    <recommendedName>
        <fullName evidence="3">Disease resistance protein winged helix domain-containing protein</fullName>
    </recommendedName>
</protein>
<proteinExistence type="predicted"/>
<reference evidence="4" key="2">
    <citation type="submission" date="2020-08" db="EMBL/GenBank/DDBJ databases">
        <title>Plant Genome Project.</title>
        <authorList>
            <person name="Zhang R.-G."/>
        </authorList>
    </citation>
    <scope>NUCLEOTIDE SEQUENCE</scope>
    <source>
        <strain evidence="4">Huo1</strain>
        <tissue evidence="4">Leaf</tissue>
    </source>
</reference>
<keyword evidence="1" id="KW-0547">Nucleotide-binding</keyword>
<dbReference type="Pfam" id="PF23559">
    <property type="entry name" value="WHD_DRP"/>
    <property type="match status" value="1"/>
</dbReference>
<evidence type="ECO:0000313" key="4">
    <source>
        <dbReference type="EMBL" id="KAG6433650.1"/>
    </source>
</evidence>
<gene>
    <name evidence="4" type="ORF">SASPL_105265</name>
</gene>